<dbReference type="Pfam" id="PF09972">
    <property type="entry name" value="DUF2207"/>
    <property type="match status" value="1"/>
</dbReference>
<feature type="transmembrane region" description="Helical" evidence="1">
    <location>
        <begin position="585"/>
        <end position="607"/>
    </location>
</feature>
<dbReference type="Pfam" id="PF01841">
    <property type="entry name" value="Transglut_core"/>
    <property type="match status" value="1"/>
</dbReference>
<dbReference type="EMBL" id="LCBN01000011">
    <property type="protein sequence ID" value="KKS13966.1"/>
    <property type="molecule type" value="Genomic_DNA"/>
</dbReference>
<name>A0A0G0YWB6_9BACT</name>
<keyword evidence="2" id="KW-0732">Signal</keyword>
<proteinExistence type="predicted"/>
<dbReference type="Gene3D" id="3.10.620.30">
    <property type="match status" value="1"/>
</dbReference>
<dbReference type="InterPro" id="IPR038765">
    <property type="entry name" value="Papain-like_cys_pep_sf"/>
</dbReference>
<dbReference type="SMART" id="SM00460">
    <property type="entry name" value="TGc"/>
    <property type="match status" value="1"/>
</dbReference>
<dbReference type="SUPFAM" id="SSF54001">
    <property type="entry name" value="Cysteine proteinases"/>
    <property type="match status" value="1"/>
</dbReference>
<protein>
    <submittedName>
        <fullName evidence="4">Transglutaminase domain protein</fullName>
    </submittedName>
</protein>
<dbReference type="PANTHER" id="PTHR33490:SF6">
    <property type="entry name" value="SLL1049 PROTEIN"/>
    <property type="match status" value="1"/>
</dbReference>
<accession>A0A0G0YWB6</accession>
<dbReference type="PANTHER" id="PTHR33490">
    <property type="entry name" value="BLR5614 PROTEIN-RELATED"/>
    <property type="match status" value="1"/>
</dbReference>
<dbReference type="InterPro" id="IPR002931">
    <property type="entry name" value="Transglutaminase-like"/>
</dbReference>
<keyword evidence="1" id="KW-0472">Membrane</keyword>
<evidence type="ECO:0000313" key="4">
    <source>
        <dbReference type="EMBL" id="KKS13966.1"/>
    </source>
</evidence>
<evidence type="ECO:0000256" key="2">
    <source>
        <dbReference type="SAM" id="SignalP"/>
    </source>
</evidence>
<feature type="signal peptide" evidence="2">
    <location>
        <begin position="1"/>
        <end position="22"/>
    </location>
</feature>
<evidence type="ECO:0000313" key="5">
    <source>
        <dbReference type="Proteomes" id="UP000034753"/>
    </source>
</evidence>
<feature type="chain" id="PRO_5002535519" evidence="2">
    <location>
        <begin position="23"/>
        <end position="618"/>
    </location>
</feature>
<dbReference type="AlphaFoldDB" id="A0A0G0YWB6"/>
<dbReference type="InterPro" id="IPR018702">
    <property type="entry name" value="DUF2207"/>
</dbReference>
<dbReference type="Proteomes" id="UP000034753">
    <property type="component" value="Unassembled WGS sequence"/>
</dbReference>
<keyword evidence="1" id="KW-0812">Transmembrane</keyword>
<keyword evidence="1" id="KW-1133">Transmembrane helix</keyword>
<evidence type="ECO:0000259" key="3">
    <source>
        <dbReference type="SMART" id="SM00460"/>
    </source>
</evidence>
<feature type="domain" description="Transglutaminase-like" evidence="3">
    <location>
        <begin position="358"/>
        <end position="428"/>
    </location>
</feature>
<sequence>MQKLFIAFLLFFAVFIPSTVFAENEFSTTYDASFNVQNDGSTEVSEKITLKNLTSKYYASNFAITIGSTAVSGVSATDESGPMEVKVETQGNNTQIGLAFNQQVAGMGKTQIFTLKYKSDDFAENIGKVWEVNLPKIPDGGEIENYNLTLSVPVSFGDPTSIFPKPKSESQSFDRLFYKFEKNQLIASGVSVSFGSNQVFDFTLKYQINNDSLFPVISSIALPPDTNYQDTIISKISPEPINVTIDEDGNYLAWYRLNRKSGLNITVAGSAKIYLAPKSKKFFELTNTQRQELTKNDTYWEKDNPAISAALSEIFKEGTPDKTADKANLIYRYVVSRLKYDEGKLNGNLERLGAVTALNNPSSAVCMEFTDLFIALSRAAGIPARELDGFGYSRNSKLRPLSLSKDLLHAWPEYFDEDRGWIMVDPTWENTSGGVDYFNKFDLNHIVFAIKGFSSKELFIGSDTNVSVSNSDFLGKPQLEVLVELPNILWSPLPQNGTIKIINHGNSLQPPSDLSLNTEKINILGPTSIKLGAIPPFGSSSYPLNLRTPDFWRSFEGRVEVTAAGQKFIKKVEVKPLFSFVPLPYILGGIILASGSVYGGILALHIYQKRLRKPKIVQ</sequence>
<reference evidence="4 5" key="1">
    <citation type="journal article" date="2015" name="Nature">
        <title>rRNA introns, odd ribosomes, and small enigmatic genomes across a large radiation of phyla.</title>
        <authorList>
            <person name="Brown C.T."/>
            <person name="Hug L.A."/>
            <person name="Thomas B.C."/>
            <person name="Sharon I."/>
            <person name="Castelle C.J."/>
            <person name="Singh A."/>
            <person name="Wilkins M.J."/>
            <person name="Williams K.H."/>
            <person name="Banfield J.F."/>
        </authorList>
    </citation>
    <scope>NUCLEOTIDE SEQUENCE [LARGE SCALE GENOMIC DNA]</scope>
</reference>
<evidence type="ECO:0000256" key="1">
    <source>
        <dbReference type="SAM" id="Phobius"/>
    </source>
</evidence>
<comment type="caution">
    <text evidence="4">The sequence shown here is derived from an EMBL/GenBank/DDBJ whole genome shotgun (WGS) entry which is preliminary data.</text>
</comment>
<organism evidence="4 5">
    <name type="scientific">Candidatus Daviesbacteria bacterium GW2011_GWB1_41_5</name>
    <dbReference type="NCBI Taxonomy" id="1618429"/>
    <lineage>
        <taxon>Bacteria</taxon>
        <taxon>Candidatus Daviesiibacteriota</taxon>
    </lineage>
</organism>
<gene>
    <name evidence="4" type="ORF">UU67_C0011G0005</name>
</gene>